<dbReference type="AlphaFoldDB" id="A0A839NDL4"/>
<dbReference type="EMBL" id="JACHVQ010000005">
    <property type="protein sequence ID" value="MBB2894413.1"/>
    <property type="molecule type" value="Genomic_DNA"/>
</dbReference>
<dbReference type="PANTHER" id="PTHR30154:SF34">
    <property type="entry name" value="TRANSCRIPTIONAL REGULATOR AZLB"/>
    <property type="match status" value="1"/>
</dbReference>
<proteinExistence type="predicted"/>
<organism evidence="6 7">
    <name type="scientific">Flexivirga oryzae</name>
    <dbReference type="NCBI Taxonomy" id="1794944"/>
    <lineage>
        <taxon>Bacteria</taxon>
        <taxon>Bacillati</taxon>
        <taxon>Actinomycetota</taxon>
        <taxon>Actinomycetes</taxon>
        <taxon>Micrococcales</taxon>
        <taxon>Dermacoccaceae</taxon>
        <taxon>Flexivirga</taxon>
    </lineage>
</organism>
<evidence type="ECO:0000256" key="2">
    <source>
        <dbReference type="ARBA" id="ARBA00023125"/>
    </source>
</evidence>
<dbReference type="RefSeq" id="WP_183322859.1">
    <property type="nucleotide sequence ID" value="NZ_JACHVQ010000005.1"/>
</dbReference>
<evidence type="ECO:0000313" key="6">
    <source>
        <dbReference type="EMBL" id="MBB2894413.1"/>
    </source>
</evidence>
<keyword evidence="3" id="KW-0804">Transcription</keyword>
<dbReference type="GO" id="GO:0043200">
    <property type="term" value="P:response to amino acid"/>
    <property type="evidence" value="ECO:0007669"/>
    <property type="project" value="TreeGrafter"/>
</dbReference>
<dbReference type="InterPro" id="IPR011008">
    <property type="entry name" value="Dimeric_a/b-barrel"/>
</dbReference>
<dbReference type="InterPro" id="IPR036388">
    <property type="entry name" value="WH-like_DNA-bd_sf"/>
</dbReference>
<dbReference type="InterPro" id="IPR019887">
    <property type="entry name" value="Tscrpt_reg_AsnC/Lrp_C"/>
</dbReference>
<feature type="domain" description="Transcription regulator AsnC/Lrp ligand binding" evidence="4">
    <location>
        <begin position="251"/>
        <end position="316"/>
    </location>
</feature>
<evidence type="ECO:0000259" key="4">
    <source>
        <dbReference type="Pfam" id="PF01037"/>
    </source>
</evidence>
<keyword evidence="1" id="KW-0805">Transcription regulation</keyword>
<keyword evidence="7" id="KW-1185">Reference proteome</keyword>
<dbReference type="InterPro" id="IPR019888">
    <property type="entry name" value="Tscrpt_reg_AsnC-like"/>
</dbReference>
<dbReference type="SUPFAM" id="SSF54909">
    <property type="entry name" value="Dimeric alpha+beta barrel"/>
    <property type="match status" value="1"/>
</dbReference>
<protein>
    <submittedName>
        <fullName evidence="6">DNA-binding Lrp family transcriptional regulator</fullName>
    </submittedName>
</protein>
<evidence type="ECO:0000259" key="5">
    <source>
        <dbReference type="Pfam" id="PF13404"/>
    </source>
</evidence>
<dbReference type="Proteomes" id="UP000559182">
    <property type="component" value="Unassembled WGS sequence"/>
</dbReference>
<dbReference type="GO" id="GO:0005829">
    <property type="term" value="C:cytosol"/>
    <property type="evidence" value="ECO:0007669"/>
    <property type="project" value="TreeGrafter"/>
</dbReference>
<feature type="domain" description="HTH asnC-type" evidence="5">
    <location>
        <begin position="14"/>
        <end position="53"/>
    </location>
</feature>
<dbReference type="InterPro" id="IPR000485">
    <property type="entry name" value="AsnC-type_HTH_dom"/>
</dbReference>
<comment type="caution">
    <text evidence="6">The sequence shown here is derived from an EMBL/GenBank/DDBJ whole genome shotgun (WGS) entry which is preliminary data.</text>
</comment>
<dbReference type="SMART" id="SM00344">
    <property type="entry name" value="HTH_ASNC"/>
    <property type="match status" value="1"/>
</dbReference>
<dbReference type="Pfam" id="PF13404">
    <property type="entry name" value="HTH_AsnC-type"/>
    <property type="match status" value="1"/>
</dbReference>
<evidence type="ECO:0000313" key="7">
    <source>
        <dbReference type="Proteomes" id="UP000559182"/>
    </source>
</evidence>
<gene>
    <name evidence="6" type="ORF">FHU39_004455</name>
</gene>
<dbReference type="InterPro" id="IPR036390">
    <property type="entry name" value="WH_DNA-bd_sf"/>
</dbReference>
<sequence>MAKEIANGSVIRNELDLRIAHCLQVAPRAAFSVIASVLGVSEQTVARRYRRMRSAGAVRVVGFIDPGPTGRQNWMLRLFCRPDTSVGIGRALARRDDVQWVAVMSGGTEVDCVLRPRSSDAQDQLLLRQLPKTVQITSIEAAMVLHVYRGSTNSDWRIGPEFLTAAQEQLLTDGTPAITGRTVELSPRDEPLIGLLMREGRATYAELRAASDGMTEAQVRRRVTELREAGLLHFDVDMDDGFTGQTLYARVLVTVAPSHLDPVGRALGQHPDVRFCGATTGPASITASVAFEDVDGLYRFISQDVGRLDGVAHTQVIPLDRTLKRAGAVLP</sequence>
<dbReference type="Gene3D" id="1.10.10.10">
    <property type="entry name" value="Winged helix-like DNA-binding domain superfamily/Winged helix DNA-binding domain"/>
    <property type="match status" value="2"/>
</dbReference>
<reference evidence="6 7" key="1">
    <citation type="submission" date="2020-08" db="EMBL/GenBank/DDBJ databases">
        <title>Sequencing the genomes of 1000 actinobacteria strains.</title>
        <authorList>
            <person name="Klenk H.-P."/>
        </authorList>
    </citation>
    <scope>NUCLEOTIDE SEQUENCE [LARGE SCALE GENOMIC DNA]</scope>
    <source>
        <strain evidence="6 7">DSM 105369</strain>
    </source>
</reference>
<name>A0A839NDL4_9MICO</name>
<dbReference type="Pfam" id="PF01037">
    <property type="entry name" value="AsnC_trans_reg"/>
    <property type="match status" value="1"/>
</dbReference>
<keyword evidence="2 6" id="KW-0238">DNA-binding</keyword>
<accession>A0A839NDL4</accession>
<evidence type="ECO:0000256" key="3">
    <source>
        <dbReference type="ARBA" id="ARBA00023163"/>
    </source>
</evidence>
<dbReference type="SUPFAM" id="SSF46785">
    <property type="entry name" value="Winged helix' DNA-binding domain"/>
    <property type="match status" value="2"/>
</dbReference>
<dbReference type="GO" id="GO:0043565">
    <property type="term" value="F:sequence-specific DNA binding"/>
    <property type="evidence" value="ECO:0007669"/>
    <property type="project" value="InterPro"/>
</dbReference>
<dbReference type="PANTHER" id="PTHR30154">
    <property type="entry name" value="LEUCINE-RESPONSIVE REGULATORY PROTEIN"/>
    <property type="match status" value="1"/>
</dbReference>
<evidence type="ECO:0000256" key="1">
    <source>
        <dbReference type="ARBA" id="ARBA00023015"/>
    </source>
</evidence>
<dbReference type="Gene3D" id="3.30.70.920">
    <property type="match status" value="1"/>
</dbReference>